<name>A0A0A6VC57_9BACI</name>
<dbReference type="InterPro" id="IPR006530">
    <property type="entry name" value="YD"/>
</dbReference>
<dbReference type="InterPro" id="IPR056823">
    <property type="entry name" value="TEN-like_YD-shell"/>
</dbReference>
<keyword evidence="1" id="KW-0677">Repeat</keyword>
<gene>
    <name evidence="3" type="ORF">NG54_11345</name>
</gene>
<dbReference type="Proteomes" id="UP000030588">
    <property type="component" value="Unassembled WGS sequence"/>
</dbReference>
<sequence length="113" mass="12729">MTKEVLPDGTINSYTYDAVGNRTQGTVNGKTSTYTYNDANQIVTKNGTAYTYDKDGNLTQDENFKYTYNALGQMTKVTTLSGTTVAQYEYDENGLRTKKTVGTKTNEYYYDQE</sequence>
<comment type="caution">
    <text evidence="3">The sequence shown here is derived from an EMBL/GenBank/DDBJ whole genome shotgun (WGS) entry which is preliminary data.</text>
</comment>
<evidence type="ECO:0000256" key="1">
    <source>
        <dbReference type="ARBA" id="ARBA00022737"/>
    </source>
</evidence>
<dbReference type="OrthoDB" id="41445at2"/>
<evidence type="ECO:0000259" key="2">
    <source>
        <dbReference type="Pfam" id="PF25023"/>
    </source>
</evidence>
<organism evidence="3 4">
    <name type="scientific">Heyndrickxia ginsengihumi</name>
    <dbReference type="NCBI Taxonomy" id="363870"/>
    <lineage>
        <taxon>Bacteria</taxon>
        <taxon>Bacillati</taxon>
        <taxon>Bacillota</taxon>
        <taxon>Bacilli</taxon>
        <taxon>Bacillales</taxon>
        <taxon>Bacillaceae</taxon>
        <taxon>Heyndrickxia</taxon>
    </lineage>
</organism>
<dbReference type="STRING" id="363870.NG54_11345"/>
<protein>
    <recommendedName>
        <fullName evidence="2">Teneurin-like YD-shell domain-containing protein</fullName>
    </recommendedName>
</protein>
<evidence type="ECO:0000313" key="3">
    <source>
        <dbReference type="EMBL" id="KHD85088.1"/>
    </source>
</evidence>
<dbReference type="NCBIfam" id="TIGR01643">
    <property type="entry name" value="YD_repeat_2x"/>
    <property type="match status" value="1"/>
</dbReference>
<dbReference type="RefSeq" id="WP_025731579.1">
    <property type="nucleotide sequence ID" value="NZ_JAMAUG010000004.1"/>
</dbReference>
<dbReference type="AlphaFoldDB" id="A0A0A6VC57"/>
<reference evidence="3 4" key="1">
    <citation type="submission" date="2014-10" db="EMBL/GenBank/DDBJ databases">
        <title>Draft genome of phytase producing Bacillus ginsengihumi strain M2.11.</title>
        <authorList>
            <person name="Toymentseva A."/>
            <person name="Boulygina E.A."/>
            <person name="Kazakov S.V."/>
            <person name="Kayumov I."/>
            <person name="Suleimanova A.D."/>
            <person name="Mardanova A.M."/>
            <person name="Maria S.N."/>
            <person name="Sergey M.Y."/>
            <person name="Sharipova M.R."/>
        </authorList>
    </citation>
    <scope>NUCLEOTIDE SEQUENCE [LARGE SCALE GENOMIC DNA]</scope>
    <source>
        <strain evidence="3 4">M2.11</strain>
    </source>
</reference>
<feature type="domain" description="Teneurin-like YD-shell" evidence="2">
    <location>
        <begin position="8"/>
        <end position="110"/>
    </location>
</feature>
<dbReference type="EMBL" id="JRUN01000032">
    <property type="protein sequence ID" value="KHD85088.1"/>
    <property type="molecule type" value="Genomic_DNA"/>
</dbReference>
<proteinExistence type="predicted"/>
<dbReference type="Gene3D" id="2.180.10.10">
    <property type="entry name" value="RHS repeat-associated core"/>
    <property type="match status" value="1"/>
</dbReference>
<evidence type="ECO:0000313" key="4">
    <source>
        <dbReference type="Proteomes" id="UP000030588"/>
    </source>
</evidence>
<dbReference type="Pfam" id="PF25023">
    <property type="entry name" value="TEN_YD-shell"/>
    <property type="match status" value="1"/>
</dbReference>
<accession>A0A0A6VC57</accession>